<protein>
    <recommendedName>
        <fullName evidence="10">NB-ARC domain-containing protein</fullName>
    </recommendedName>
</protein>
<keyword evidence="1" id="KW-0677">Repeat</keyword>
<keyword evidence="3" id="KW-0611">Plant defense</keyword>
<dbReference type="PANTHER" id="PTHR36766">
    <property type="entry name" value="PLANT BROAD-SPECTRUM MILDEW RESISTANCE PROTEIN RPW8"/>
    <property type="match status" value="1"/>
</dbReference>
<feature type="domain" description="NB-ARC" evidence="5">
    <location>
        <begin position="165"/>
        <end position="300"/>
    </location>
</feature>
<keyword evidence="4" id="KW-0067">ATP-binding</keyword>
<dbReference type="SUPFAM" id="SSF52047">
    <property type="entry name" value="RNI-like"/>
    <property type="match status" value="1"/>
</dbReference>
<dbReference type="GO" id="GO:0051707">
    <property type="term" value="P:response to other organism"/>
    <property type="evidence" value="ECO:0007669"/>
    <property type="project" value="UniProtKB-ARBA"/>
</dbReference>
<dbReference type="SUPFAM" id="SSF52540">
    <property type="entry name" value="P-loop containing nucleoside triphosphate hydrolases"/>
    <property type="match status" value="1"/>
</dbReference>
<dbReference type="GO" id="GO:0006952">
    <property type="term" value="P:defense response"/>
    <property type="evidence" value="ECO:0007669"/>
    <property type="project" value="UniProtKB-KW"/>
</dbReference>
<reference evidence="8 9" key="1">
    <citation type="submission" date="2019-07" db="EMBL/GenBank/DDBJ databases">
        <title>WGS assembly of Gossypium mustelinum.</title>
        <authorList>
            <person name="Chen Z.J."/>
            <person name="Sreedasyam A."/>
            <person name="Ando A."/>
            <person name="Song Q."/>
            <person name="De L."/>
            <person name="Hulse-Kemp A."/>
            <person name="Ding M."/>
            <person name="Ye W."/>
            <person name="Kirkbride R."/>
            <person name="Jenkins J."/>
            <person name="Plott C."/>
            <person name="Lovell J."/>
            <person name="Lin Y.-M."/>
            <person name="Vaughn R."/>
            <person name="Liu B."/>
            <person name="Li W."/>
            <person name="Simpson S."/>
            <person name="Scheffler B."/>
            <person name="Saski C."/>
            <person name="Grover C."/>
            <person name="Hu G."/>
            <person name="Conover J."/>
            <person name="Carlson J."/>
            <person name="Shu S."/>
            <person name="Boston L."/>
            <person name="Williams M."/>
            <person name="Peterson D."/>
            <person name="Mcgee K."/>
            <person name="Jones D."/>
            <person name="Wendel J."/>
            <person name="Stelly D."/>
            <person name="Grimwood J."/>
            <person name="Schmutz J."/>
        </authorList>
    </citation>
    <scope>NUCLEOTIDE SEQUENCE [LARGE SCALE GENOMIC DNA]</scope>
    <source>
        <strain evidence="8">1408120.09</strain>
    </source>
</reference>
<dbReference type="GO" id="GO:0043531">
    <property type="term" value="F:ADP binding"/>
    <property type="evidence" value="ECO:0007669"/>
    <property type="project" value="InterPro"/>
</dbReference>
<keyword evidence="9" id="KW-1185">Reference proteome</keyword>
<dbReference type="Proteomes" id="UP000323597">
    <property type="component" value="Chromosome A03"/>
</dbReference>
<evidence type="ECO:0000313" key="9">
    <source>
        <dbReference type="Proteomes" id="UP000323597"/>
    </source>
</evidence>
<keyword evidence="2" id="KW-0547">Nucleotide-binding</keyword>
<dbReference type="InterPro" id="IPR002182">
    <property type="entry name" value="NB-ARC"/>
</dbReference>
<dbReference type="InterPro" id="IPR032675">
    <property type="entry name" value="LRR_dom_sf"/>
</dbReference>
<evidence type="ECO:0000259" key="7">
    <source>
        <dbReference type="Pfam" id="PF23559"/>
    </source>
</evidence>
<dbReference type="Gene3D" id="3.80.10.10">
    <property type="entry name" value="Ribonuclease Inhibitor"/>
    <property type="match status" value="1"/>
</dbReference>
<dbReference type="InterPro" id="IPR036388">
    <property type="entry name" value="WH-like_DNA-bd_sf"/>
</dbReference>
<dbReference type="Pfam" id="PF18052">
    <property type="entry name" value="Rx_N"/>
    <property type="match status" value="1"/>
</dbReference>
<accession>A0A5D2ZU43</accession>
<dbReference type="InterPro" id="IPR041118">
    <property type="entry name" value="Rx_N"/>
</dbReference>
<dbReference type="EMBL" id="CM017638">
    <property type="protein sequence ID" value="TYJ41480.1"/>
    <property type="molecule type" value="Genomic_DNA"/>
</dbReference>
<evidence type="ECO:0008006" key="10">
    <source>
        <dbReference type="Google" id="ProtNLM"/>
    </source>
</evidence>
<dbReference type="InterPro" id="IPR027417">
    <property type="entry name" value="P-loop_NTPase"/>
</dbReference>
<dbReference type="InterPro" id="IPR042197">
    <property type="entry name" value="Apaf_helical"/>
</dbReference>
<dbReference type="AlphaFoldDB" id="A0A5D2ZU43"/>
<gene>
    <name evidence="8" type="ORF">E1A91_A03G024200v1</name>
</gene>
<proteinExistence type="predicted"/>
<dbReference type="FunFam" id="1.10.10.10:FF:000322">
    <property type="entry name" value="Probable disease resistance protein At1g63360"/>
    <property type="match status" value="1"/>
</dbReference>
<dbReference type="PRINTS" id="PR00364">
    <property type="entry name" value="DISEASERSIST"/>
</dbReference>
<dbReference type="Gene3D" id="3.40.50.300">
    <property type="entry name" value="P-loop containing nucleotide triphosphate hydrolases"/>
    <property type="match status" value="1"/>
</dbReference>
<dbReference type="InterPro" id="IPR058922">
    <property type="entry name" value="WHD_DRP"/>
</dbReference>
<evidence type="ECO:0000313" key="8">
    <source>
        <dbReference type="EMBL" id="TYJ41480.1"/>
    </source>
</evidence>
<dbReference type="Pfam" id="PF23559">
    <property type="entry name" value="WHD_DRP"/>
    <property type="match status" value="1"/>
</dbReference>
<evidence type="ECO:0000259" key="6">
    <source>
        <dbReference type="Pfam" id="PF18052"/>
    </source>
</evidence>
<evidence type="ECO:0000259" key="5">
    <source>
        <dbReference type="Pfam" id="PF00931"/>
    </source>
</evidence>
<dbReference type="Gene3D" id="1.10.8.430">
    <property type="entry name" value="Helical domain of apoptotic protease-activating factors"/>
    <property type="match status" value="1"/>
</dbReference>
<evidence type="ECO:0000256" key="1">
    <source>
        <dbReference type="ARBA" id="ARBA00022737"/>
    </source>
</evidence>
<name>A0A5D2ZU43_GOSMU</name>
<dbReference type="PANTHER" id="PTHR36766:SF61">
    <property type="entry name" value="NB-ARC DOMAIN DISEASE RESISTANCE PROTEIN"/>
    <property type="match status" value="1"/>
</dbReference>
<feature type="domain" description="Disease resistance protein winged helix" evidence="7">
    <location>
        <begin position="403"/>
        <end position="473"/>
    </location>
</feature>
<feature type="domain" description="Disease resistance N-terminal" evidence="6">
    <location>
        <begin position="11"/>
        <end position="89"/>
    </location>
</feature>
<organism evidence="8 9">
    <name type="scientific">Gossypium mustelinum</name>
    <name type="common">Cotton</name>
    <name type="synonym">Gossypium caicoense</name>
    <dbReference type="NCBI Taxonomy" id="34275"/>
    <lineage>
        <taxon>Eukaryota</taxon>
        <taxon>Viridiplantae</taxon>
        <taxon>Streptophyta</taxon>
        <taxon>Embryophyta</taxon>
        <taxon>Tracheophyta</taxon>
        <taxon>Spermatophyta</taxon>
        <taxon>Magnoliopsida</taxon>
        <taxon>eudicotyledons</taxon>
        <taxon>Gunneridae</taxon>
        <taxon>Pentapetalae</taxon>
        <taxon>rosids</taxon>
        <taxon>malvids</taxon>
        <taxon>Malvales</taxon>
        <taxon>Malvaceae</taxon>
        <taxon>Malvoideae</taxon>
        <taxon>Gossypium</taxon>
    </lineage>
</organism>
<evidence type="ECO:0000256" key="3">
    <source>
        <dbReference type="ARBA" id="ARBA00022821"/>
    </source>
</evidence>
<evidence type="ECO:0000256" key="2">
    <source>
        <dbReference type="ARBA" id="ARBA00022741"/>
    </source>
</evidence>
<dbReference type="FunFam" id="3.40.50.300:FF:001091">
    <property type="entry name" value="Probable disease resistance protein At1g61300"/>
    <property type="match status" value="1"/>
</dbReference>
<dbReference type="Gene3D" id="1.20.5.4130">
    <property type="match status" value="1"/>
</dbReference>
<dbReference type="Pfam" id="PF00931">
    <property type="entry name" value="NB-ARC"/>
    <property type="match status" value="1"/>
</dbReference>
<evidence type="ECO:0000256" key="4">
    <source>
        <dbReference type="ARBA" id="ARBA00022840"/>
    </source>
</evidence>
<sequence>MAQSFAFEIAGKVLEKLGTGTYERISLAWGVGEEFEKLKQTLAAIRAVDPNLELTHWLQKFKDACYEMEDLIDEFEIQALRRQVLEQGSIGRKVRHFFSGSNFLAIRFRMGNKIKKANEMLNEIAAKTANFHLTEKHETNVIHRERETSSFVQTSSVIGRDEAKQHLVNFLKNPADGEDIPVLPTVRIGGIGKTTLAKLMFNEESVKSHFELRIWVCVTEDFDIKQLMIKIIKSATGMNCKDMNKEELHKVLQDCLNGKRFFMVIDDVWNEDNKKWSELKDLLCGEAQGSRIIVTTRSRKHLSDENCLSLFLKLAFKEGEEKQHDNLVKIREGIVQKCKGVALAVKTLGSLLRSTRVQHEWEVVRDSELVKLKQEENDILPALKLSYDHLPWYLKQCFAFCSVFPKDFEFGHYRLIRLWMANGFLQSRYENEEPEDIGNRYLQELQSRSFFQQVEDDIIYSAFKMHDLVHDLALSVAQNEMNSCNHYSTGNQDASQLPNNLGCLQSLFLLDEEGKADSESLIAEGISGSKHLRNGNIKRLPNSICNLQSLQTLDLYECRGIEDLPKDIREWNIVLKFSSDFGFKIPNYITNFGNFRLIHQTLQHLFISNLENVLTLPTWFQHFTSLQILYVRNCSKLSSLPEGTHHLTALKILMIERCPKLSKRCIKENGEDWPKIAHVPDFYCEAMKTSTTDDE</sequence>
<dbReference type="Gene3D" id="1.10.10.10">
    <property type="entry name" value="Winged helix-like DNA-binding domain superfamily/Winged helix DNA-binding domain"/>
    <property type="match status" value="1"/>
</dbReference>
<dbReference type="GO" id="GO:0005524">
    <property type="term" value="F:ATP binding"/>
    <property type="evidence" value="ECO:0007669"/>
    <property type="project" value="UniProtKB-KW"/>
</dbReference>